<dbReference type="RefSeq" id="WP_106588650.1">
    <property type="nucleotide sequence ID" value="NZ_PYAV01000007.1"/>
</dbReference>
<dbReference type="Gene3D" id="1.10.3470.10">
    <property type="entry name" value="ABC transporter involved in vitamin B12 uptake, BtuC"/>
    <property type="match status" value="1"/>
</dbReference>
<dbReference type="Proteomes" id="UP000242310">
    <property type="component" value="Unassembled WGS sequence"/>
</dbReference>
<dbReference type="InterPro" id="IPR037294">
    <property type="entry name" value="ABC_BtuC-like"/>
</dbReference>
<keyword evidence="6" id="KW-0813">Transport</keyword>
<dbReference type="PANTHER" id="PTHR30477">
    <property type="entry name" value="ABC-TRANSPORTER METAL-BINDING PROTEIN"/>
    <property type="match status" value="1"/>
</dbReference>
<proteinExistence type="inferred from homology"/>
<feature type="transmembrane region" description="Helical" evidence="7">
    <location>
        <begin position="170"/>
        <end position="193"/>
    </location>
</feature>
<evidence type="ECO:0000256" key="1">
    <source>
        <dbReference type="ARBA" id="ARBA00004141"/>
    </source>
</evidence>
<protein>
    <submittedName>
        <fullName evidence="8">Zinc transport system permease protein</fullName>
    </submittedName>
</protein>
<evidence type="ECO:0000256" key="5">
    <source>
        <dbReference type="ARBA" id="ARBA00023136"/>
    </source>
</evidence>
<evidence type="ECO:0000313" key="9">
    <source>
        <dbReference type="Proteomes" id="UP000242310"/>
    </source>
</evidence>
<dbReference type="GO" id="GO:0010043">
    <property type="term" value="P:response to zinc ion"/>
    <property type="evidence" value="ECO:0007669"/>
    <property type="project" value="TreeGrafter"/>
</dbReference>
<accession>A0A2P8HFJ1</accession>
<reference evidence="8 9" key="1">
    <citation type="submission" date="2018-03" db="EMBL/GenBank/DDBJ databases">
        <title>Genomic Encyclopedia of Type Strains, Phase III (KMG-III): the genomes of soil and plant-associated and newly described type strains.</title>
        <authorList>
            <person name="Whitman W."/>
        </authorList>
    </citation>
    <scope>NUCLEOTIDE SEQUENCE [LARGE SCALE GENOMIC DNA]</scope>
    <source>
        <strain evidence="8 9">CGMCC 1.07653</strain>
    </source>
</reference>
<dbReference type="Pfam" id="PF00950">
    <property type="entry name" value="ABC-3"/>
    <property type="match status" value="1"/>
</dbReference>
<feature type="transmembrane region" description="Helical" evidence="7">
    <location>
        <begin position="97"/>
        <end position="117"/>
    </location>
</feature>
<dbReference type="EMBL" id="PYAV01000007">
    <property type="protein sequence ID" value="PSL44998.1"/>
    <property type="molecule type" value="Genomic_DNA"/>
</dbReference>
<keyword evidence="9" id="KW-1185">Reference proteome</keyword>
<feature type="transmembrane region" description="Helical" evidence="7">
    <location>
        <begin position="199"/>
        <end position="220"/>
    </location>
</feature>
<evidence type="ECO:0000256" key="2">
    <source>
        <dbReference type="ARBA" id="ARBA00008034"/>
    </source>
</evidence>
<feature type="transmembrane region" description="Helical" evidence="7">
    <location>
        <begin position="12"/>
        <end position="33"/>
    </location>
</feature>
<evidence type="ECO:0000256" key="4">
    <source>
        <dbReference type="ARBA" id="ARBA00022989"/>
    </source>
</evidence>
<comment type="subcellular location">
    <subcellularLocation>
        <location evidence="6">Cell membrane</location>
        <topology evidence="6">Multi-pass membrane protein</topology>
    </subcellularLocation>
    <subcellularLocation>
        <location evidence="1">Membrane</location>
        <topology evidence="1">Multi-pass membrane protein</topology>
    </subcellularLocation>
</comment>
<comment type="caution">
    <text evidence="8">The sequence shown here is derived from an EMBL/GenBank/DDBJ whole genome shotgun (WGS) entry which is preliminary data.</text>
</comment>
<dbReference type="OrthoDB" id="9798540at2"/>
<name>A0A2P8HFJ1_9BACI</name>
<dbReference type="GO" id="GO:0055085">
    <property type="term" value="P:transmembrane transport"/>
    <property type="evidence" value="ECO:0007669"/>
    <property type="project" value="InterPro"/>
</dbReference>
<feature type="transmembrane region" description="Helical" evidence="7">
    <location>
        <begin position="140"/>
        <end position="158"/>
    </location>
</feature>
<dbReference type="CDD" id="cd06550">
    <property type="entry name" value="TM_ABC_iron-siderophores_like"/>
    <property type="match status" value="1"/>
</dbReference>
<feature type="transmembrane region" description="Helical" evidence="7">
    <location>
        <begin position="227"/>
        <end position="246"/>
    </location>
</feature>
<organism evidence="8 9">
    <name type="scientific">Salsuginibacillus halophilus</name>
    <dbReference type="NCBI Taxonomy" id="517424"/>
    <lineage>
        <taxon>Bacteria</taxon>
        <taxon>Bacillati</taxon>
        <taxon>Bacillota</taxon>
        <taxon>Bacilli</taxon>
        <taxon>Bacillales</taxon>
        <taxon>Bacillaceae</taxon>
        <taxon>Salsuginibacillus</taxon>
    </lineage>
</organism>
<keyword evidence="5 7" id="KW-0472">Membrane</keyword>
<evidence type="ECO:0000256" key="7">
    <source>
        <dbReference type="SAM" id="Phobius"/>
    </source>
</evidence>
<evidence type="ECO:0000256" key="6">
    <source>
        <dbReference type="RuleBase" id="RU003943"/>
    </source>
</evidence>
<feature type="transmembrane region" description="Helical" evidence="7">
    <location>
        <begin position="252"/>
        <end position="274"/>
    </location>
</feature>
<feature type="transmembrane region" description="Helical" evidence="7">
    <location>
        <begin position="70"/>
        <end position="85"/>
    </location>
</feature>
<dbReference type="AlphaFoldDB" id="A0A2P8HFJ1"/>
<dbReference type="GO" id="GO:0043190">
    <property type="term" value="C:ATP-binding cassette (ABC) transporter complex"/>
    <property type="evidence" value="ECO:0007669"/>
    <property type="project" value="InterPro"/>
</dbReference>
<feature type="transmembrane region" description="Helical" evidence="7">
    <location>
        <begin position="45"/>
        <end position="64"/>
    </location>
</feature>
<dbReference type="PANTHER" id="PTHR30477:SF22">
    <property type="entry name" value="METAL ABC TRANSPORTER PERMEASE"/>
    <property type="match status" value="1"/>
</dbReference>
<dbReference type="SUPFAM" id="SSF81345">
    <property type="entry name" value="ABC transporter involved in vitamin B12 uptake, BtuC"/>
    <property type="match status" value="1"/>
</dbReference>
<evidence type="ECO:0000256" key="3">
    <source>
        <dbReference type="ARBA" id="ARBA00022692"/>
    </source>
</evidence>
<keyword evidence="4 7" id="KW-1133">Transmembrane helix</keyword>
<sequence length="287" mass="30974">MELLQELTFIQRGVFAAVLVGLICPLIGVFLLVRRMTIISESLSHVTLTGISAGVLAAQVTVVFQNVNPMYFGAVFALVGSLLIERLRAEYQHFQELAVPIILSAGIGLSAVFISIADRGYNEWFTYLFGSIVSVTLDDLQFMIITAAVVLAVLLFFFKELLAVSFDPEFAGVSGISTGRVNALFAVLIALTIAMSMKVVGILLVGALVTLPAAAAFRLAKSFRQNLILSVLFGQISVLTGVYTSYHLNVATGGTIVMTAVLLLIAAHGIEFMLTRRNNQRSDVHET</sequence>
<gene>
    <name evidence="8" type="ORF">B0H94_1072</name>
</gene>
<dbReference type="InterPro" id="IPR001626">
    <property type="entry name" value="ABC_TroCD"/>
</dbReference>
<comment type="similarity">
    <text evidence="2 6">Belongs to the ABC-3 integral membrane protein family.</text>
</comment>
<keyword evidence="3 6" id="KW-0812">Transmembrane</keyword>
<evidence type="ECO:0000313" key="8">
    <source>
        <dbReference type="EMBL" id="PSL44998.1"/>
    </source>
</evidence>